<comment type="similarity">
    <text evidence="1">Belongs to the DNase II family.</text>
</comment>
<dbReference type="EMBL" id="VJMH01006993">
    <property type="protein sequence ID" value="KAF0686505.1"/>
    <property type="molecule type" value="Genomic_DNA"/>
</dbReference>
<reference evidence="4" key="2">
    <citation type="submission" date="2019-06" db="EMBL/GenBank/DDBJ databases">
        <title>Genomics analysis of Aphanomyces spp. identifies a new class of oomycete effector associated with host adaptation.</title>
        <authorList>
            <person name="Gaulin E."/>
        </authorList>
    </citation>
    <scope>NUCLEOTIDE SEQUENCE</scope>
    <source>
        <strain evidence="4">CBS 578.67</strain>
    </source>
</reference>
<keyword evidence="2" id="KW-0378">Hydrolase</keyword>
<evidence type="ECO:0000256" key="3">
    <source>
        <dbReference type="SAM" id="SignalP"/>
    </source>
</evidence>
<dbReference type="GO" id="GO:0004531">
    <property type="term" value="F:deoxyribonuclease II activity"/>
    <property type="evidence" value="ECO:0007669"/>
    <property type="project" value="InterPro"/>
</dbReference>
<accession>A0A485LI82</accession>
<feature type="signal peptide" evidence="3">
    <location>
        <begin position="1"/>
        <end position="20"/>
    </location>
</feature>
<evidence type="ECO:0000313" key="5">
    <source>
        <dbReference type="EMBL" id="VFT98361.1"/>
    </source>
</evidence>
<protein>
    <submittedName>
        <fullName evidence="5">Aste57867_21692 protein</fullName>
    </submittedName>
</protein>
<dbReference type="Pfam" id="PF03265">
    <property type="entry name" value="DNase_II"/>
    <property type="match status" value="1"/>
</dbReference>
<feature type="chain" id="PRO_5036116513" evidence="3">
    <location>
        <begin position="21"/>
        <end position="518"/>
    </location>
</feature>
<dbReference type="Proteomes" id="UP000332933">
    <property type="component" value="Unassembled WGS sequence"/>
</dbReference>
<dbReference type="EMBL" id="CAADRA010007019">
    <property type="protein sequence ID" value="VFT98361.1"/>
    <property type="molecule type" value="Genomic_DNA"/>
</dbReference>
<organism evidence="5 6">
    <name type="scientific">Aphanomyces stellatus</name>
    <dbReference type="NCBI Taxonomy" id="120398"/>
    <lineage>
        <taxon>Eukaryota</taxon>
        <taxon>Sar</taxon>
        <taxon>Stramenopiles</taxon>
        <taxon>Oomycota</taxon>
        <taxon>Saprolegniomycetes</taxon>
        <taxon>Saprolegniales</taxon>
        <taxon>Verrucalvaceae</taxon>
        <taxon>Aphanomyces</taxon>
    </lineage>
</organism>
<gene>
    <name evidence="5" type="primary">Aste57867_21692</name>
    <name evidence="4" type="ORF">As57867_021623</name>
    <name evidence="5" type="ORF">ASTE57867_21692</name>
</gene>
<keyword evidence="3" id="KW-0732">Signal</keyword>
<keyword evidence="6" id="KW-1185">Reference proteome</keyword>
<dbReference type="PANTHER" id="PTHR10858:SF23">
    <property type="entry name" value="DEOXYRIBONUCLEASE II"/>
    <property type="match status" value="1"/>
</dbReference>
<evidence type="ECO:0000256" key="1">
    <source>
        <dbReference type="ARBA" id="ARBA00007527"/>
    </source>
</evidence>
<reference evidence="5 6" key="1">
    <citation type="submission" date="2019-03" db="EMBL/GenBank/DDBJ databases">
        <authorList>
            <person name="Gaulin E."/>
            <person name="Dumas B."/>
        </authorList>
    </citation>
    <scope>NUCLEOTIDE SEQUENCE [LARGE SCALE GENOMIC DNA]</scope>
    <source>
        <strain evidence="5">CBS 568.67</strain>
    </source>
</reference>
<evidence type="ECO:0000313" key="4">
    <source>
        <dbReference type="EMBL" id="KAF0686505.1"/>
    </source>
</evidence>
<dbReference type="InterPro" id="IPR004947">
    <property type="entry name" value="DNase_II"/>
</dbReference>
<dbReference type="OrthoDB" id="10261598at2759"/>
<dbReference type="PANTHER" id="PTHR10858">
    <property type="entry name" value="DEOXYRIBONUCLEASE II"/>
    <property type="match status" value="1"/>
</dbReference>
<proteinExistence type="inferred from homology"/>
<dbReference type="AlphaFoldDB" id="A0A485LI82"/>
<evidence type="ECO:0000256" key="2">
    <source>
        <dbReference type="ARBA" id="ARBA00022801"/>
    </source>
</evidence>
<name>A0A485LI82_9STRA</name>
<sequence length="518" mass="56547">MHRLHLFAAITAIVVIQALADDIFALDGHGNPVAWWVVLKFPWEVRNAKGEYIPTPCDCNKPQCTNVGVDAEEKRKYGLCYLYADANNPKLRHFRDAGYDCLGQGGNDPVSQTLRQRQNASHWAIFNDQLNAIAEKVDKRRVCSGESDFNAHAKGAVAFNDDAGGFVLQTSTPNFPDPTLQSSKTSGAATSDDFVRLGCQQDNNVEFAQHLFAMSLDAAALDAVGRGWQASRLCSANHYRDMQARLASPALLHDTKHAIAKALVNPDLDVTASTNMTIEAKACGKSATIRGLFKGKLSEVPPWAMAAETFRSDLSVASWWDENYGIPSLCDGDNFAATPRAFCLKNDPLFLRHDGTFPYNVENLMEATWTMPGGDKASWSLRGGRVRDGNHGKWAIATPRDAHAASTSIFADLNMEGFPCSKNCNGSQGGRGGSFYGIDNDELHESLVSLITDVCKCTPSTGASDPFTEFRMCKHGCTHAIEKFFTHDELPVLSNASTSFWSVHPKLVVVDDAFAAIE</sequence>
<evidence type="ECO:0000313" key="6">
    <source>
        <dbReference type="Proteomes" id="UP000332933"/>
    </source>
</evidence>